<feature type="region of interest" description="Disordered" evidence="1">
    <location>
        <begin position="302"/>
        <end position="331"/>
    </location>
</feature>
<dbReference type="EMBL" id="JADIMJ010000060">
    <property type="protein sequence ID" value="MBO8453834.1"/>
    <property type="molecule type" value="Genomic_DNA"/>
</dbReference>
<dbReference type="Pfam" id="PF00849">
    <property type="entry name" value="PseudoU_synth_2"/>
    <property type="match status" value="1"/>
</dbReference>
<sequence length="418" mass="46401">MKESKMRRRRIRSCLGASILPDADDVRHYPEISWRSFQTDGTADKEMLLNALIRESQHEKASLRRTAAAYDARISEARLLTGTADGEVRLLKEKRKSLSDSLQKWAFDNFFVLNALGEEKSISAIFAAVGKVPPAGTGECAAPKLLQFAFRHGLRPLAMGEFWYGRSPDNEVREEGRFYPSCTGKCGPLLKFMLKGTDGDMPEAEKTYEAGTIYEDEAIIAADKPSGMLSVPGKDGSASLQELLETSYGKILPVHRLDMDTSGIIVYARTAEAQKNLRKQFEDREVDKTYLAELEIPDGWPHREGETGRISLPLSPDYLDRPRQKADTEAGREAVTEYRIISIKGNTASVELHPLTGRTHQLRVHAAHRDGLGAPIKGDRLYGGAASAPGLRLHAAAVRFRHPVSGKILCLKSRRKPF</sequence>
<dbReference type="InterPro" id="IPR050188">
    <property type="entry name" value="RluA_PseudoU_synthase"/>
</dbReference>
<dbReference type="GO" id="GO:0140098">
    <property type="term" value="F:catalytic activity, acting on RNA"/>
    <property type="evidence" value="ECO:0007669"/>
    <property type="project" value="UniProtKB-ARBA"/>
</dbReference>
<name>A0A940IGD9_9BACT</name>
<comment type="caution">
    <text evidence="3">The sequence shown here is derived from an EMBL/GenBank/DDBJ whole genome shotgun (WGS) entry which is preliminary data.</text>
</comment>
<feature type="domain" description="Pseudouridine synthase RsuA/RluA-like" evidence="2">
    <location>
        <begin position="219"/>
        <end position="368"/>
    </location>
</feature>
<proteinExistence type="predicted"/>
<dbReference type="GO" id="GO:0009982">
    <property type="term" value="F:pseudouridine synthase activity"/>
    <property type="evidence" value="ECO:0007669"/>
    <property type="project" value="InterPro"/>
</dbReference>
<evidence type="ECO:0000313" key="4">
    <source>
        <dbReference type="Proteomes" id="UP000771749"/>
    </source>
</evidence>
<dbReference type="GO" id="GO:0003723">
    <property type="term" value="F:RNA binding"/>
    <property type="evidence" value="ECO:0007669"/>
    <property type="project" value="InterPro"/>
</dbReference>
<evidence type="ECO:0000259" key="2">
    <source>
        <dbReference type="Pfam" id="PF00849"/>
    </source>
</evidence>
<dbReference type="SUPFAM" id="SSF55120">
    <property type="entry name" value="Pseudouridine synthase"/>
    <property type="match status" value="1"/>
</dbReference>
<reference evidence="3" key="2">
    <citation type="journal article" date="2021" name="PeerJ">
        <title>Extensive microbial diversity within the chicken gut microbiome revealed by metagenomics and culture.</title>
        <authorList>
            <person name="Gilroy R."/>
            <person name="Ravi A."/>
            <person name="Getino M."/>
            <person name="Pursley I."/>
            <person name="Horton D.L."/>
            <person name="Alikhan N.F."/>
            <person name="Baker D."/>
            <person name="Gharbi K."/>
            <person name="Hall N."/>
            <person name="Watson M."/>
            <person name="Adriaenssens E.M."/>
            <person name="Foster-Nyarko E."/>
            <person name="Jarju S."/>
            <person name="Secka A."/>
            <person name="Antonio M."/>
            <person name="Oren A."/>
            <person name="Chaudhuri R.R."/>
            <person name="La Ragione R."/>
            <person name="Hildebrand F."/>
            <person name="Pallen M.J."/>
        </authorList>
    </citation>
    <scope>NUCLEOTIDE SEQUENCE</scope>
    <source>
        <strain evidence="3">F1-3629</strain>
    </source>
</reference>
<dbReference type="Gene3D" id="3.30.2350.10">
    <property type="entry name" value="Pseudouridine synthase"/>
    <property type="match status" value="1"/>
</dbReference>
<feature type="compositionally biased region" description="Basic and acidic residues" evidence="1">
    <location>
        <begin position="318"/>
        <end position="331"/>
    </location>
</feature>
<evidence type="ECO:0000313" key="3">
    <source>
        <dbReference type="EMBL" id="MBO8453834.1"/>
    </source>
</evidence>
<dbReference type="PANTHER" id="PTHR21600">
    <property type="entry name" value="MITOCHONDRIAL RNA PSEUDOURIDINE SYNTHASE"/>
    <property type="match status" value="1"/>
</dbReference>
<dbReference type="AlphaFoldDB" id="A0A940IGD9"/>
<protein>
    <submittedName>
        <fullName evidence="3">RluA family pseudouridine synthase</fullName>
    </submittedName>
</protein>
<dbReference type="InterPro" id="IPR020103">
    <property type="entry name" value="PsdUridine_synth_cat_dom_sf"/>
</dbReference>
<dbReference type="InterPro" id="IPR006145">
    <property type="entry name" value="PsdUridine_synth_RsuA/RluA"/>
</dbReference>
<gene>
    <name evidence="3" type="ORF">IAC07_03805</name>
</gene>
<dbReference type="PANTHER" id="PTHR21600:SF89">
    <property type="entry name" value="RIBOSOMAL LARGE SUBUNIT PSEUDOURIDINE SYNTHASE A"/>
    <property type="match status" value="1"/>
</dbReference>
<dbReference type="GO" id="GO:0000455">
    <property type="term" value="P:enzyme-directed rRNA pseudouridine synthesis"/>
    <property type="evidence" value="ECO:0007669"/>
    <property type="project" value="TreeGrafter"/>
</dbReference>
<organism evidence="3 4">
    <name type="scientific">Candidatus Cryptobacteroides gallistercoris</name>
    <dbReference type="NCBI Taxonomy" id="2840765"/>
    <lineage>
        <taxon>Bacteria</taxon>
        <taxon>Pseudomonadati</taxon>
        <taxon>Bacteroidota</taxon>
        <taxon>Bacteroidia</taxon>
        <taxon>Bacteroidales</taxon>
        <taxon>Candidatus Cryptobacteroides</taxon>
    </lineage>
</organism>
<evidence type="ECO:0000256" key="1">
    <source>
        <dbReference type="SAM" id="MobiDB-lite"/>
    </source>
</evidence>
<dbReference type="CDD" id="cd02869">
    <property type="entry name" value="PseudoU_synth_RluA_like"/>
    <property type="match status" value="1"/>
</dbReference>
<accession>A0A940IGD9</accession>
<dbReference type="Proteomes" id="UP000771749">
    <property type="component" value="Unassembled WGS sequence"/>
</dbReference>
<reference evidence="3" key="1">
    <citation type="submission" date="2020-10" db="EMBL/GenBank/DDBJ databases">
        <authorList>
            <person name="Gilroy R."/>
        </authorList>
    </citation>
    <scope>NUCLEOTIDE SEQUENCE</scope>
    <source>
        <strain evidence="3">F1-3629</strain>
    </source>
</reference>